<reference evidence="1" key="1">
    <citation type="submission" date="2022-04" db="EMBL/GenBank/DDBJ databases">
        <title>Genome of the entomopathogenic fungus Entomophthora muscae.</title>
        <authorList>
            <person name="Elya C."/>
            <person name="Lovett B.R."/>
            <person name="Lee E."/>
            <person name="Macias A.M."/>
            <person name="Hajek A.E."/>
            <person name="De Bivort B.L."/>
            <person name="Kasson M.T."/>
            <person name="De Fine Licht H.H."/>
            <person name="Stajich J.E."/>
        </authorList>
    </citation>
    <scope>NUCLEOTIDE SEQUENCE</scope>
    <source>
        <strain evidence="1">Berkeley</strain>
    </source>
</reference>
<dbReference type="Proteomes" id="UP001165960">
    <property type="component" value="Unassembled WGS sequence"/>
</dbReference>
<keyword evidence="2" id="KW-1185">Reference proteome</keyword>
<name>A0ACC2TME8_9FUNG</name>
<accession>A0ACC2TME8</accession>
<protein>
    <submittedName>
        <fullName evidence="1">Uncharacterized protein</fullName>
    </submittedName>
</protein>
<sequence length="248" mass="28388">MEKTGCDDKDRVYNLLIENYHDVKKVVRILKIEHMELLIEVSKAEAECPFGSGLVSEVPGFHDLFSDMDYNTSQESNDDPDALIEPLSTSYTLSSTPQPPLPIEASSSRVSLKSPRWDEEEEEQVFPKKVKSNSHSTLTESKAPFTEQAALIELSSTSDIPTSKLKTASSKEATSSSVFFKSSFQDEEEEEKILLKKAKSNNYEMLTKTQKNPPISLLSSRLWFLKLRYIHPLRWYLVILFSYLHFFY</sequence>
<gene>
    <name evidence="1" type="ORF">DSO57_1031916</name>
</gene>
<evidence type="ECO:0000313" key="2">
    <source>
        <dbReference type="Proteomes" id="UP001165960"/>
    </source>
</evidence>
<evidence type="ECO:0000313" key="1">
    <source>
        <dbReference type="EMBL" id="KAJ9075829.1"/>
    </source>
</evidence>
<proteinExistence type="predicted"/>
<organism evidence="1 2">
    <name type="scientific">Entomophthora muscae</name>
    <dbReference type="NCBI Taxonomy" id="34485"/>
    <lineage>
        <taxon>Eukaryota</taxon>
        <taxon>Fungi</taxon>
        <taxon>Fungi incertae sedis</taxon>
        <taxon>Zoopagomycota</taxon>
        <taxon>Entomophthoromycotina</taxon>
        <taxon>Entomophthoromycetes</taxon>
        <taxon>Entomophthorales</taxon>
        <taxon>Entomophthoraceae</taxon>
        <taxon>Entomophthora</taxon>
    </lineage>
</organism>
<dbReference type="EMBL" id="QTSX02002364">
    <property type="protein sequence ID" value="KAJ9075829.1"/>
    <property type="molecule type" value="Genomic_DNA"/>
</dbReference>
<comment type="caution">
    <text evidence="1">The sequence shown here is derived from an EMBL/GenBank/DDBJ whole genome shotgun (WGS) entry which is preliminary data.</text>
</comment>